<dbReference type="Proteomes" id="UP000694856">
    <property type="component" value="Chromosome 24"/>
</dbReference>
<dbReference type="RefSeq" id="XP_032323290.1">
    <property type="nucleotide sequence ID" value="XM_032467399.1"/>
</dbReference>
<dbReference type="AlphaFoldDB" id="A0A8B8S0N1"/>
<dbReference type="GeneID" id="116659613"/>
<proteinExistence type="predicted"/>
<evidence type="ECO:0000313" key="3">
    <source>
        <dbReference type="RefSeq" id="XP_032323290.1"/>
    </source>
</evidence>
<accession>A0A8B8S0N1</accession>
<gene>
    <name evidence="3" type="primary">LOC116659613</name>
</gene>
<evidence type="ECO:0000313" key="2">
    <source>
        <dbReference type="Proteomes" id="UP000694856"/>
    </source>
</evidence>
<feature type="transmembrane region" description="Helical" evidence="1">
    <location>
        <begin position="20"/>
        <end position="53"/>
    </location>
</feature>
<protein>
    <submittedName>
        <fullName evidence="3">Uncharacterized protein LOC116659613 isoform X1</fullName>
    </submittedName>
</protein>
<reference evidence="3" key="1">
    <citation type="submission" date="2025-08" db="UniProtKB">
        <authorList>
            <consortium name="RefSeq"/>
        </authorList>
    </citation>
    <scope>IDENTIFICATION</scope>
    <source>
        <tissue evidence="3">Ear skin</tissue>
    </source>
</reference>
<keyword evidence="1" id="KW-0812">Transmembrane</keyword>
<name>A0A8B8S0N1_CAMFR</name>
<evidence type="ECO:0000256" key="1">
    <source>
        <dbReference type="SAM" id="Phobius"/>
    </source>
</evidence>
<dbReference type="KEGG" id="cfr:116659613"/>
<sequence>MLPVLFGLEGELMTALHQWFRVFLVVSAVPGCGVLIFIIGPPFYQCFTMLLIVAMSFQLRIRDNRGRGSAPGACGRWAGAGCSWTGSRRRNAAWGLGDRLLSLLLPSPSRNPRPELPLCGLAEAGAGMETWTSEPAQSSGSWVRAWFSWTSYPRRNAAWGLGCHFLSPLLPSLVRVIPGDPLSATSPMPGFWWGWPAGAWTADIPSTAASSPMSPTSLTGWMRSRGSHRSLMPCLRLLRPSFHTSLCKLLARRGLAQALCPHSLGPCCCFCSRPHVRPCGDLPSPSAPSLCLRPQSPCWNFPPLPSPSPISFQRFLLGFPVQQLPLPNQA</sequence>
<keyword evidence="1" id="KW-1133">Transmembrane helix</keyword>
<keyword evidence="1" id="KW-0472">Membrane</keyword>
<organism evidence="2 3">
    <name type="scientific">Camelus ferus</name>
    <name type="common">Wild bactrian camel</name>
    <name type="synonym">Camelus bactrianus ferus</name>
    <dbReference type="NCBI Taxonomy" id="419612"/>
    <lineage>
        <taxon>Eukaryota</taxon>
        <taxon>Metazoa</taxon>
        <taxon>Chordata</taxon>
        <taxon>Craniata</taxon>
        <taxon>Vertebrata</taxon>
        <taxon>Euteleostomi</taxon>
        <taxon>Mammalia</taxon>
        <taxon>Eutheria</taxon>
        <taxon>Laurasiatheria</taxon>
        <taxon>Artiodactyla</taxon>
        <taxon>Tylopoda</taxon>
        <taxon>Camelidae</taxon>
        <taxon>Camelus</taxon>
    </lineage>
</organism>
<keyword evidence="2" id="KW-1185">Reference proteome</keyword>